<dbReference type="AlphaFoldDB" id="A0A930E0I4"/>
<sequence>MSTQTIIIIAVVAVVWAVAFVVMLSMGKKRANSVDKFMEDNRDKGVLHIYGKQIKVDGRDLSSVPSTTGNDMETVVALTPGQHTIEGIYQSTETVGAKTRNVKTEKVSFDLDVEAGHRYSAGMYFYSAEEKEQYSNGQTGKVILEMPLTLVEGSDYIKAYIVVYKED</sequence>
<keyword evidence="1" id="KW-0812">Transmembrane</keyword>
<evidence type="ECO:0000313" key="2">
    <source>
        <dbReference type="EMBL" id="MBF1305194.1"/>
    </source>
</evidence>
<keyword evidence="1" id="KW-0472">Membrane</keyword>
<keyword evidence="1" id="KW-1133">Transmembrane helix</keyword>
<evidence type="ECO:0000313" key="3">
    <source>
        <dbReference type="Proteomes" id="UP000780721"/>
    </source>
</evidence>
<comment type="caution">
    <text evidence="2">The sequence shown here is derived from an EMBL/GenBank/DDBJ whole genome shotgun (WGS) entry which is preliminary data.</text>
</comment>
<reference evidence="2" key="1">
    <citation type="submission" date="2020-04" db="EMBL/GenBank/DDBJ databases">
        <title>Deep metagenomics examines the oral microbiome during advanced dental caries in children, revealing novel taxa and co-occurrences with host molecules.</title>
        <authorList>
            <person name="Baker J.L."/>
            <person name="Morton J.T."/>
            <person name="Dinis M."/>
            <person name="Alvarez R."/>
            <person name="Tran N.C."/>
            <person name="Knight R."/>
            <person name="Edlund A."/>
        </authorList>
    </citation>
    <scope>NUCLEOTIDE SEQUENCE</scope>
    <source>
        <strain evidence="2">JCVI_48_bin.5</strain>
    </source>
</reference>
<dbReference type="Proteomes" id="UP000780721">
    <property type="component" value="Unassembled WGS sequence"/>
</dbReference>
<evidence type="ECO:0000256" key="1">
    <source>
        <dbReference type="SAM" id="Phobius"/>
    </source>
</evidence>
<proteinExistence type="predicted"/>
<accession>A0A930E0I4</accession>
<feature type="transmembrane region" description="Helical" evidence="1">
    <location>
        <begin position="6"/>
        <end position="26"/>
    </location>
</feature>
<protein>
    <submittedName>
        <fullName evidence="2">Uncharacterized protein</fullName>
    </submittedName>
</protein>
<name>A0A930E0I4_9FIRM</name>
<dbReference type="EMBL" id="JABZRB010000115">
    <property type="protein sequence ID" value="MBF1305194.1"/>
    <property type="molecule type" value="Genomic_DNA"/>
</dbReference>
<gene>
    <name evidence="2" type="ORF">HXM91_04990</name>
</gene>
<organism evidence="2 3">
    <name type="scientific">Oribacterium sinus</name>
    <dbReference type="NCBI Taxonomy" id="237576"/>
    <lineage>
        <taxon>Bacteria</taxon>
        <taxon>Bacillati</taxon>
        <taxon>Bacillota</taxon>
        <taxon>Clostridia</taxon>
        <taxon>Lachnospirales</taxon>
        <taxon>Lachnospiraceae</taxon>
        <taxon>Oribacterium</taxon>
    </lineage>
</organism>